<keyword evidence="1" id="KW-0472">Membrane</keyword>
<dbReference type="STRING" id="290052.ASU35_09135"/>
<dbReference type="InterPro" id="IPR046088">
    <property type="entry name" value="DUF6106"/>
</dbReference>
<evidence type="ECO:0000313" key="3">
    <source>
        <dbReference type="Proteomes" id="UP000054874"/>
    </source>
</evidence>
<sequence length="169" mass="19252">MEQQLYAEAGCKPKLSGQDLAIQAGLSLLGVVAVFVAVFLATNFLIKIAAVAVFAVIIYWFPNFKYEYEYIFCDGQVDFDKIMGGARRKTLLQVDFGQVEAIAPEESHTAQGWHDAKTIDFSSRNAQHKRYVMLCMVKEQKTKVYFEPSERMLQSMQTKAPRKVQIREK</sequence>
<name>A0A0V8QFU6_9FIRM</name>
<organism evidence="2 3">
    <name type="scientific">Acetivibrio ethanolgignens</name>
    <dbReference type="NCBI Taxonomy" id="290052"/>
    <lineage>
        <taxon>Bacteria</taxon>
        <taxon>Bacillati</taxon>
        <taxon>Bacillota</taxon>
        <taxon>Clostridia</taxon>
        <taxon>Eubacteriales</taxon>
        <taxon>Oscillospiraceae</taxon>
        <taxon>Acetivibrio</taxon>
    </lineage>
</organism>
<gene>
    <name evidence="2" type="ORF">ASU35_09135</name>
</gene>
<dbReference type="AlphaFoldDB" id="A0A0V8QFU6"/>
<dbReference type="Proteomes" id="UP000054874">
    <property type="component" value="Unassembled WGS sequence"/>
</dbReference>
<accession>A0A0V8QFU6</accession>
<keyword evidence="1" id="KW-1133">Transmembrane helix</keyword>
<evidence type="ECO:0000256" key="1">
    <source>
        <dbReference type="SAM" id="Phobius"/>
    </source>
</evidence>
<proteinExistence type="predicted"/>
<dbReference type="OrthoDB" id="2062630at2"/>
<feature type="transmembrane region" description="Helical" evidence="1">
    <location>
        <begin position="20"/>
        <end position="38"/>
    </location>
</feature>
<comment type="caution">
    <text evidence="2">The sequence shown here is derived from an EMBL/GenBank/DDBJ whole genome shotgun (WGS) entry which is preliminary data.</text>
</comment>
<evidence type="ECO:0000313" key="2">
    <source>
        <dbReference type="EMBL" id="KSV59392.1"/>
    </source>
</evidence>
<protein>
    <submittedName>
        <fullName evidence="2">Uncharacterized protein</fullName>
    </submittedName>
</protein>
<feature type="transmembrane region" description="Helical" evidence="1">
    <location>
        <begin position="44"/>
        <end position="61"/>
    </location>
</feature>
<dbReference type="RefSeq" id="WP_058352377.1">
    <property type="nucleotide sequence ID" value="NZ_CABMMD010000146.1"/>
</dbReference>
<dbReference type="Pfam" id="PF19601">
    <property type="entry name" value="DUF6106"/>
    <property type="match status" value="1"/>
</dbReference>
<reference evidence="2 3" key="1">
    <citation type="submission" date="2015-11" db="EMBL/GenBank/DDBJ databases">
        <title>Butyribacter intestini gen. nov., sp. nov., a butyric acid-producing bacterium of the family Lachnospiraceae isolated from the human faeces.</title>
        <authorList>
            <person name="Zou Y."/>
            <person name="Xue W."/>
            <person name="Luo G."/>
            <person name="Lv M."/>
        </authorList>
    </citation>
    <scope>NUCLEOTIDE SEQUENCE [LARGE SCALE GENOMIC DNA]</scope>
    <source>
        <strain evidence="2 3">ACET-33324</strain>
    </source>
</reference>
<dbReference type="EMBL" id="LNAM01000146">
    <property type="protein sequence ID" value="KSV59392.1"/>
    <property type="molecule type" value="Genomic_DNA"/>
</dbReference>
<keyword evidence="3" id="KW-1185">Reference proteome</keyword>
<keyword evidence="1" id="KW-0812">Transmembrane</keyword>